<keyword evidence="1" id="KW-0472">Membrane</keyword>
<dbReference type="STRING" id="79200.A0A161ZRD3"/>
<keyword evidence="1" id="KW-0812">Transmembrane</keyword>
<evidence type="ECO:0008006" key="5">
    <source>
        <dbReference type="Google" id="ProtNLM"/>
    </source>
</evidence>
<gene>
    <name evidence="2" type="ORF">DCAR_022403</name>
    <name evidence="3" type="ORF">DCAR_0623763</name>
</gene>
<accession>A0A161ZRD3</accession>
<organism evidence="2">
    <name type="scientific">Daucus carota subsp. sativus</name>
    <name type="common">Carrot</name>
    <dbReference type="NCBI Taxonomy" id="79200"/>
    <lineage>
        <taxon>Eukaryota</taxon>
        <taxon>Viridiplantae</taxon>
        <taxon>Streptophyta</taxon>
        <taxon>Embryophyta</taxon>
        <taxon>Tracheophyta</taxon>
        <taxon>Spermatophyta</taxon>
        <taxon>Magnoliopsida</taxon>
        <taxon>eudicotyledons</taxon>
        <taxon>Gunneridae</taxon>
        <taxon>Pentapetalae</taxon>
        <taxon>asterids</taxon>
        <taxon>campanulids</taxon>
        <taxon>Apiales</taxon>
        <taxon>Apiaceae</taxon>
        <taxon>Apioideae</taxon>
        <taxon>Scandiceae</taxon>
        <taxon>Daucinae</taxon>
        <taxon>Daucus</taxon>
        <taxon>Daucus sect. Daucus</taxon>
    </lineage>
</organism>
<dbReference type="InterPro" id="IPR055276">
    <property type="entry name" value="NHL41-like"/>
</dbReference>
<dbReference type="PANTHER" id="PTHR48436:SF1">
    <property type="entry name" value="2, PUTATIVE-RELATED"/>
    <property type="match status" value="1"/>
</dbReference>
<proteinExistence type="predicted"/>
<dbReference type="Gramene" id="KZM90232">
    <property type="protein sequence ID" value="KZM90232"/>
    <property type="gene ID" value="DCAR_022403"/>
</dbReference>
<keyword evidence="1" id="KW-1133">Transmembrane helix</keyword>
<dbReference type="OrthoDB" id="777193at2759"/>
<reference evidence="3" key="2">
    <citation type="submission" date="2022-03" db="EMBL/GenBank/DDBJ databases">
        <title>Draft title - Genomic analysis of global carrot germplasm unveils the trajectory of domestication and the origin of high carotenoid orange carrot.</title>
        <authorList>
            <person name="Iorizzo M."/>
            <person name="Ellison S."/>
            <person name="Senalik D."/>
            <person name="Macko-Podgorni A."/>
            <person name="Grzebelus D."/>
            <person name="Bostan H."/>
            <person name="Rolling W."/>
            <person name="Curaba J."/>
            <person name="Simon P."/>
        </authorList>
    </citation>
    <scope>NUCLEOTIDE SEQUENCE</scope>
    <source>
        <tissue evidence="3">Leaf</tissue>
    </source>
</reference>
<dbReference type="OMA" id="PKFHHQA"/>
<evidence type="ECO:0000313" key="4">
    <source>
        <dbReference type="Proteomes" id="UP000077755"/>
    </source>
</evidence>
<dbReference type="Proteomes" id="UP000077755">
    <property type="component" value="Chromosome 6"/>
</dbReference>
<dbReference type="EMBL" id="LNRQ01000006">
    <property type="protein sequence ID" value="KZM90232.1"/>
    <property type="molecule type" value="Genomic_DNA"/>
</dbReference>
<evidence type="ECO:0000313" key="3">
    <source>
        <dbReference type="EMBL" id="WOH04354.1"/>
    </source>
</evidence>
<dbReference type="PANTHER" id="PTHR48436">
    <property type="entry name" value="2, PUTATIVE-RELATED"/>
    <property type="match status" value="1"/>
</dbReference>
<dbReference type="AlphaFoldDB" id="A0A161ZRD3"/>
<name>A0A161ZRD3_DAUCS</name>
<dbReference type="EMBL" id="CP093348">
    <property type="protein sequence ID" value="WOH04354.1"/>
    <property type="molecule type" value="Genomic_DNA"/>
</dbReference>
<feature type="transmembrane region" description="Helical" evidence="1">
    <location>
        <begin position="129"/>
        <end position="154"/>
    </location>
</feature>
<sequence length="323" mass="36286">MANHKTTESEEESLFRSYPYAVYFVQSPSTLSNANSSHDLPNPNLETARATLSHYSSSRGSNNSFLHDKKSVLVPYDDKIHVKNLRVCDVLGNDKEVVDEEEDEEYYGSSHGREMGWWRYFTFRHSSSCAWICLQIVLRLLVSLGLALLVFYFATKPPTPKLSIKIAGIREFGLGEGVDASGVTTKLLTSNFSIQLVIDNKSKLFGLHIRPPILSISYTNLPPFAISVGQELYAYSDGKTRFQLSIGTKNKPMYGAGRSMQDMLESGKGLPLDIRMSITSSFHVISSFVKPTFHQQARCLLVLNSSYDKKRRTTKYKSSCVVH</sequence>
<protein>
    <recommendedName>
        <fullName evidence="5">Late embryogenesis abundant protein LEA-2 subgroup domain-containing protein</fullName>
    </recommendedName>
</protein>
<evidence type="ECO:0000313" key="2">
    <source>
        <dbReference type="EMBL" id="KZM90232.1"/>
    </source>
</evidence>
<dbReference type="KEGG" id="dcr:108226628"/>
<keyword evidence="4" id="KW-1185">Reference proteome</keyword>
<reference evidence="2" key="1">
    <citation type="journal article" date="2016" name="Nat. Genet.">
        <title>A high-quality carrot genome assembly provides new insights into carotenoid accumulation and asterid genome evolution.</title>
        <authorList>
            <person name="Iorizzo M."/>
            <person name="Ellison S."/>
            <person name="Senalik D."/>
            <person name="Zeng P."/>
            <person name="Satapoomin P."/>
            <person name="Huang J."/>
            <person name="Bowman M."/>
            <person name="Iovene M."/>
            <person name="Sanseverino W."/>
            <person name="Cavagnaro P."/>
            <person name="Yildiz M."/>
            <person name="Macko-Podgorni A."/>
            <person name="Moranska E."/>
            <person name="Grzebelus E."/>
            <person name="Grzebelus D."/>
            <person name="Ashrafi H."/>
            <person name="Zheng Z."/>
            <person name="Cheng S."/>
            <person name="Spooner D."/>
            <person name="Van Deynze A."/>
            <person name="Simon P."/>
        </authorList>
    </citation>
    <scope>NUCLEOTIDE SEQUENCE [LARGE SCALE GENOMIC DNA]</scope>
    <source>
        <tissue evidence="2">Leaf</tissue>
    </source>
</reference>
<evidence type="ECO:0000256" key="1">
    <source>
        <dbReference type="SAM" id="Phobius"/>
    </source>
</evidence>